<dbReference type="Proteomes" id="UP000054018">
    <property type="component" value="Unassembled WGS sequence"/>
</dbReference>
<evidence type="ECO:0000256" key="1">
    <source>
        <dbReference type="SAM" id="MobiDB-lite"/>
    </source>
</evidence>
<protein>
    <submittedName>
        <fullName evidence="2">Uncharacterized protein</fullName>
    </submittedName>
</protein>
<evidence type="ECO:0000313" key="3">
    <source>
        <dbReference type="Proteomes" id="UP000054018"/>
    </source>
</evidence>
<reference evidence="3" key="2">
    <citation type="submission" date="2015-01" db="EMBL/GenBank/DDBJ databases">
        <title>Evolutionary Origins and Diversification of the Mycorrhizal Mutualists.</title>
        <authorList>
            <consortium name="DOE Joint Genome Institute"/>
            <consortium name="Mycorrhizal Genomics Consortium"/>
            <person name="Kohler A."/>
            <person name="Kuo A."/>
            <person name="Nagy L.G."/>
            <person name="Floudas D."/>
            <person name="Copeland A."/>
            <person name="Barry K.W."/>
            <person name="Cichocki N."/>
            <person name="Veneault-Fourrey C."/>
            <person name="LaButti K."/>
            <person name="Lindquist E.A."/>
            <person name="Lipzen A."/>
            <person name="Lundell T."/>
            <person name="Morin E."/>
            <person name="Murat C."/>
            <person name="Riley R."/>
            <person name="Ohm R."/>
            <person name="Sun H."/>
            <person name="Tunlid A."/>
            <person name="Henrissat B."/>
            <person name="Grigoriev I.V."/>
            <person name="Hibbett D.S."/>
            <person name="Martin F."/>
        </authorList>
    </citation>
    <scope>NUCLEOTIDE SEQUENCE [LARGE SCALE GENOMIC DNA]</scope>
    <source>
        <strain evidence="3">441</strain>
    </source>
</reference>
<proteinExistence type="predicted"/>
<evidence type="ECO:0000313" key="2">
    <source>
        <dbReference type="EMBL" id="KIK11357.1"/>
    </source>
</evidence>
<feature type="region of interest" description="Disordered" evidence="1">
    <location>
        <begin position="1"/>
        <end position="43"/>
    </location>
</feature>
<gene>
    <name evidence="2" type="ORF">PISMIDRAFT_19587</name>
</gene>
<name>A0A0C9YM21_9AGAM</name>
<sequence>MIDESAAIRYANTGGQETNNVTDSTNMMDESGQYGRQAPMHRDETDRLELWDRTYYEGPADISLAFAAMSKS</sequence>
<reference evidence="2 3" key="1">
    <citation type="submission" date="2014-04" db="EMBL/GenBank/DDBJ databases">
        <authorList>
            <consortium name="DOE Joint Genome Institute"/>
            <person name="Kuo A."/>
            <person name="Kohler A."/>
            <person name="Costa M.D."/>
            <person name="Nagy L.G."/>
            <person name="Floudas D."/>
            <person name="Copeland A."/>
            <person name="Barry K.W."/>
            <person name="Cichocki N."/>
            <person name="Veneault-Fourrey C."/>
            <person name="LaButti K."/>
            <person name="Lindquist E.A."/>
            <person name="Lipzen A."/>
            <person name="Lundell T."/>
            <person name="Morin E."/>
            <person name="Murat C."/>
            <person name="Sun H."/>
            <person name="Tunlid A."/>
            <person name="Henrissat B."/>
            <person name="Grigoriev I.V."/>
            <person name="Hibbett D.S."/>
            <person name="Martin F."/>
            <person name="Nordberg H.P."/>
            <person name="Cantor M.N."/>
            <person name="Hua S.X."/>
        </authorList>
    </citation>
    <scope>NUCLEOTIDE SEQUENCE [LARGE SCALE GENOMIC DNA]</scope>
    <source>
        <strain evidence="2 3">441</strain>
    </source>
</reference>
<accession>A0A0C9YM21</accession>
<keyword evidence="3" id="KW-1185">Reference proteome</keyword>
<feature type="compositionally biased region" description="Polar residues" evidence="1">
    <location>
        <begin position="13"/>
        <end position="28"/>
    </location>
</feature>
<dbReference type="EMBL" id="KN834235">
    <property type="protein sequence ID" value="KIK11357.1"/>
    <property type="molecule type" value="Genomic_DNA"/>
</dbReference>
<organism evidence="2 3">
    <name type="scientific">Pisolithus microcarpus 441</name>
    <dbReference type="NCBI Taxonomy" id="765257"/>
    <lineage>
        <taxon>Eukaryota</taxon>
        <taxon>Fungi</taxon>
        <taxon>Dikarya</taxon>
        <taxon>Basidiomycota</taxon>
        <taxon>Agaricomycotina</taxon>
        <taxon>Agaricomycetes</taxon>
        <taxon>Agaricomycetidae</taxon>
        <taxon>Boletales</taxon>
        <taxon>Sclerodermatineae</taxon>
        <taxon>Pisolithaceae</taxon>
        <taxon>Pisolithus</taxon>
    </lineage>
</organism>
<dbReference type="AlphaFoldDB" id="A0A0C9YM21"/>
<dbReference type="HOGENOM" id="CLU_2723166_0_0_1"/>